<organism evidence="3 4">
    <name type="scientific">Phaeosphaeria nodorum (strain SN15 / ATCC MYA-4574 / FGSC 10173)</name>
    <name type="common">Glume blotch fungus</name>
    <name type="synonym">Parastagonospora nodorum</name>
    <dbReference type="NCBI Taxonomy" id="321614"/>
    <lineage>
        <taxon>Eukaryota</taxon>
        <taxon>Fungi</taxon>
        <taxon>Dikarya</taxon>
        <taxon>Ascomycota</taxon>
        <taxon>Pezizomycotina</taxon>
        <taxon>Dothideomycetes</taxon>
        <taxon>Pleosporomycetidae</taxon>
        <taxon>Pleosporales</taxon>
        <taxon>Pleosporineae</taxon>
        <taxon>Phaeosphaeriaceae</taxon>
        <taxon>Parastagonospora</taxon>
    </lineage>
</organism>
<protein>
    <submittedName>
        <fullName evidence="3">Uncharacterized protein</fullName>
    </submittedName>
</protein>
<accession>A0A7U2HY15</accession>
<feature type="coiled-coil region" evidence="1">
    <location>
        <begin position="69"/>
        <end position="96"/>
    </location>
</feature>
<feature type="region of interest" description="Disordered" evidence="2">
    <location>
        <begin position="1"/>
        <end position="21"/>
    </location>
</feature>
<evidence type="ECO:0000313" key="4">
    <source>
        <dbReference type="Proteomes" id="UP000663193"/>
    </source>
</evidence>
<dbReference type="RefSeq" id="XP_001796138.1">
    <property type="nucleotide sequence ID" value="XM_001796086.1"/>
</dbReference>
<reference evidence="4" key="1">
    <citation type="journal article" date="2021" name="BMC Genomics">
        <title>Chromosome-level genome assembly and manually-curated proteome of model necrotroph Parastagonospora nodorum Sn15 reveals a genome-wide trove of candidate effector homologs, and redundancy of virulence-related functions within an accessory chromosome.</title>
        <authorList>
            <person name="Bertazzoni S."/>
            <person name="Jones D.A.B."/>
            <person name="Phan H.T."/>
            <person name="Tan K.-C."/>
            <person name="Hane J.K."/>
        </authorList>
    </citation>
    <scope>NUCLEOTIDE SEQUENCE [LARGE SCALE GENOMIC DNA]</scope>
    <source>
        <strain evidence="4">SN15 / ATCC MYA-4574 / FGSC 10173)</strain>
    </source>
</reference>
<evidence type="ECO:0000256" key="2">
    <source>
        <dbReference type="SAM" id="MobiDB-lite"/>
    </source>
</evidence>
<name>A0A7U2HY15_PHANO</name>
<gene>
    <name evidence="3" type="ORF">JI435_433310</name>
</gene>
<evidence type="ECO:0000256" key="1">
    <source>
        <dbReference type="SAM" id="Coils"/>
    </source>
</evidence>
<sequence length="162" mass="18767">MPSTHRTTTQPSKSLVKQTTTRRYPGIIANCPSLSILENRLRILHKESTQLFRRAHNTFTDDAHTLKFLEESDAKAEEMMRLIAEVEAKIGELLEKEEGGSAKLRKKVEEERVWKEKWVIQAREEWVEEYGFAPDDGEIKKMHVAMQDAWVEKNAMVRADDA</sequence>
<dbReference type="VEuPathDB" id="FungiDB:JI435_433310"/>
<dbReference type="Proteomes" id="UP000663193">
    <property type="component" value="Chromosome 6"/>
</dbReference>
<dbReference type="AlphaFoldDB" id="A0A7U2HY15"/>
<proteinExistence type="predicted"/>
<dbReference type="EMBL" id="CP069028">
    <property type="protein sequence ID" value="QRC96105.1"/>
    <property type="molecule type" value="Genomic_DNA"/>
</dbReference>
<keyword evidence="4" id="KW-1185">Reference proteome</keyword>
<dbReference type="KEGG" id="pno:SNOG_05742"/>
<evidence type="ECO:0000313" key="3">
    <source>
        <dbReference type="EMBL" id="QRC96105.1"/>
    </source>
</evidence>
<keyword evidence="1" id="KW-0175">Coiled coil</keyword>